<protein>
    <recommendedName>
        <fullName evidence="3">Transposase</fullName>
    </recommendedName>
</protein>
<gene>
    <name evidence="1" type="ORF">PYE51_07460</name>
</gene>
<dbReference type="AlphaFoldDB" id="A0AAX3TZ40"/>
<evidence type="ECO:0000313" key="1">
    <source>
        <dbReference type="EMBL" id="WGK80515.1"/>
    </source>
</evidence>
<organism evidence="1 2">
    <name type="scientific">Vibrio aestuarianus</name>
    <dbReference type="NCBI Taxonomy" id="28171"/>
    <lineage>
        <taxon>Bacteria</taxon>
        <taxon>Pseudomonadati</taxon>
        <taxon>Pseudomonadota</taxon>
        <taxon>Gammaproteobacteria</taxon>
        <taxon>Vibrionales</taxon>
        <taxon>Vibrionaceae</taxon>
        <taxon>Vibrio</taxon>
    </lineage>
</organism>
<sequence>MRLVAYYSLSAETELVLLLHAPRQLTCNKLPFCHLPQGGLVADNNTAEGRVKNRRDEVTIPPFQFQE</sequence>
<evidence type="ECO:0000313" key="2">
    <source>
        <dbReference type="Proteomes" id="UP001239257"/>
    </source>
</evidence>
<evidence type="ECO:0008006" key="3">
    <source>
        <dbReference type="Google" id="ProtNLM"/>
    </source>
</evidence>
<dbReference type="RefSeq" id="WP_301063849.1">
    <property type="nucleotide sequence ID" value="NZ_CP118709.1"/>
</dbReference>
<proteinExistence type="predicted"/>
<dbReference type="EMBL" id="CP118709">
    <property type="protein sequence ID" value="WGK80515.1"/>
    <property type="molecule type" value="Genomic_DNA"/>
</dbReference>
<accession>A0AAX3TZ40</accession>
<name>A0AAX3TZ40_9VIBR</name>
<dbReference type="Proteomes" id="UP001239257">
    <property type="component" value="Chromosome 1"/>
</dbReference>
<reference evidence="1" key="1">
    <citation type="submission" date="2022-02" db="EMBL/GenBank/DDBJ databases">
        <title>Emergence and expansion in Europe of a Vibrio aestuarianus clonal complex pathogenic for oysters.</title>
        <authorList>
            <person name="Mesnil A."/>
            <person name="Travers M.-A."/>
        </authorList>
    </citation>
    <scope>NUCLEOTIDE SEQUENCE</scope>
    <source>
        <strain evidence="1">U29</strain>
    </source>
</reference>